<keyword evidence="2" id="KW-1003">Cell membrane</keyword>
<dbReference type="GO" id="GO:0016787">
    <property type="term" value="F:hydrolase activity"/>
    <property type="evidence" value="ECO:0007669"/>
    <property type="project" value="UniProtKB-KW"/>
</dbReference>
<organism evidence="13 14">
    <name type="scientific">Magnetospirillum aberrantis SpK</name>
    <dbReference type="NCBI Taxonomy" id="908842"/>
    <lineage>
        <taxon>Bacteria</taxon>
        <taxon>Pseudomonadati</taxon>
        <taxon>Pseudomonadota</taxon>
        <taxon>Alphaproteobacteria</taxon>
        <taxon>Rhodospirillales</taxon>
        <taxon>Rhodospirillaceae</taxon>
        <taxon>Magnetospirillum</taxon>
    </lineage>
</organism>
<evidence type="ECO:0000256" key="8">
    <source>
        <dbReference type="ARBA" id="ARBA00023326"/>
    </source>
</evidence>
<dbReference type="RefSeq" id="WP_163677165.1">
    <property type="nucleotide sequence ID" value="NZ_JAAIYP010000034.1"/>
</dbReference>
<comment type="function">
    <text evidence="9">Glucanases play a role in cell expansion during growth, in cell-cell fusion during mating, and in spore release during sporulation. This enzyme may be involved in beta-glucan degradation. Active on laminarin and lichenan.</text>
</comment>
<keyword evidence="14" id="KW-1185">Reference proteome</keyword>
<evidence type="ECO:0000256" key="4">
    <source>
        <dbReference type="ARBA" id="ARBA00023136"/>
    </source>
</evidence>
<dbReference type="GO" id="GO:0071555">
    <property type="term" value="P:cell wall organization"/>
    <property type="evidence" value="ECO:0007669"/>
    <property type="project" value="UniProtKB-KW"/>
</dbReference>
<evidence type="ECO:0000313" key="14">
    <source>
        <dbReference type="Proteomes" id="UP000480684"/>
    </source>
</evidence>
<keyword evidence="4 12" id="KW-0472">Membrane</keyword>
<protein>
    <recommendedName>
        <fullName evidence="11">Endo-1,3-beta-glucanase btgC</fullName>
    </recommendedName>
    <alternativeName>
        <fullName evidence="10">Laminarinase btgC</fullName>
    </alternativeName>
</protein>
<dbReference type="Proteomes" id="UP000480684">
    <property type="component" value="Unassembled WGS sequence"/>
</dbReference>
<keyword evidence="5" id="KW-0325">Glycoprotein</keyword>
<keyword evidence="12" id="KW-1133">Transmembrane helix</keyword>
<keyword evidence="6" id="KW-0119">Carbohydrate metabolism</keyword>
<comment type="caution">
    <text evidence="13">The sequence shown here is derived from an EMBL/GenBank/DDBJ whole genome shotgun (WGS) entry which is preliminary data.</text>
</comment>
<evidence type="ECO:0000256" key="2">
    <source>
        <dbReference type="ARBA" id="ARBA00022475"/>
    </source>
</evidence>
<feature type="transmembrane region" description="Helical" evidence="12">
    <location>
        <begin position="512"/>
        <end position="533"/>
    </location>
</feature>
<dbReference type="GO" id="GO:0000272">
    <property type="term" value="P:polysaccharide catabolic process"/>
    <property type="evidence" value="ECO:0007669"/>
    <property type="project" value="UniProtKB-KW"/>
</dbReference>
<evidence type="ECO:0000256" key="10">
    <source>
        <dbReference type="ARBA" id="ARBA00042373"/>
    </source>
</evidence>
<reference evidence="13 14" key="1">
    <citation type="submission" date="2020-02" db="EMBL/GenBank/DDBJ databases">
        <authorList>
            <person name="Dziuba M."/>
            <person name="Kuznetsov B."/>
            <person name="Mardanov A."/>
            <person name="Ravin N."/>
            <person name="Grouzdev D."/>
        </authorList>
    </citation>
    <scope>NUCLEOTIDE SEQUENCE [LARGE SCALE GENOMIC DNA]</scope>
    <source>
        <strain evidence="13 14">SpK</strain>
    </source>
</reference>
<dbReference type="Gene3D" id="3.20.20.80">
    <property type="entry name" value="Glycosidases"/>
    <property type="match status" value="1"/>
</dbReference>
<name>A0A7C9UTY9_9PROT</name>
<dbReference type="PANTHER" id="PTHR16631:SF17">
    <property type="entry name" value="GLUCAN ENDO-1,3-BETA-GLUCOSIDASE BTGC"/>
    <property type="match status" value="1"/>
</dbReference>
<evidence type="ECO:0000256" key="1">
    <source>
        <dbReference type="ARBA" id="ARBA00004236"/>
    </source>
</evidence>
<evidence type="ECO:0000256" key="6">
    <source>
        <dbReference type="ARBA" id="ARBA00023277"/>
    </source>
</evidence>
<evidence type="ECO:0000256" key="9">
    <source>
        <dbReference type="ARBA" id="ARBA00037649"/>
    </source>
</evidence>
<keyword evidence="3" id="KW-0378">Hydrolase</keyword>
<dbReference type="GO" id="GO:0005886">
    <property type="term" value="C:plasma membrane"/>
    <property type="evidence" value="ECO:0007669"/>
    <property type="project" value="UniProtKB-SubCell"/>
</dbReference>
<evidence type="ECO:0000256" key="11">
    <source>
        <dbReference type="ARBA" id="ARBA00043078"/>
    </source>
</evidence>
<evidence type="ECO:0000256" key="7">
    <source>
        <dbReference type="ARBA" id="ARBA00023316"/>
    </source>
</evidence>
<feature type="transmembrane region" description="Helical" evidence="12">
    <location>
        <begin position="465"/>
        <end position="487"/>
    </location>
</feature>
<gene>
    <name evidence="13" type="ORF">G4223_07370</name>
</gene>
<evidence type="ECO:0000256" key="3">
    <source>
        <dbReference type="ARBA" id="ARBA00022801"/>
    </source>
</evidence>
<keyword evidence="12" id="KW-0812">Transmembrane</keyword>
<dbReference type="InterPro" id="IPR050732">
    <property type="entry name" value="Beta-glucan_modifiers"/>
</dbReference>
<proteinExistence type="predicted"/>
<sequence length="582" mass="64143">MRIASILVILFVSAVASVAGWGWFNRPVPVALSFDEPFPSVSFAPFRRGQSPISQTYPPPQQIEEDLKGLVGVAKGVRTYTAREGMEIVPELARKYGIDVTHSAWLGKKLDINAAEVDALIAAANANPDSIKRVIVGNEVLLRQDLKPDELIAYIRKVKAAVKQPVSYADVWAFYLRYPQVANEVDFITIHILPYWEDEPIGVEGAAEHIVKIYRLMQERFPGKPILIGEAGWPTKGRNRGPAAVNMESAAKFVRTLAKVSKENGFDYNLVEAFDQPWKAKLEGTVGAFWGVEDVDRAVKFTMSGPVQDNPDWPRHAAWAAGLGLIAALVFLRRAGDYTPARALVLAVFAQILASAVVWQATNAWVTRDSDRTIWLVATLLPGSKAWLAVEPLVRDAVTVARIAVHAVFAVLLVRVAGLSLRTGAVSCRCVWSERVAIFYAVMAWVATLLLFFNGRYRDIPNVEYLAPCVGLALWGLIRVWAFGLPWRQAFAIGQMFSSGVPARRLAGREMAGVLMVAMVLAPASESLALYLGEDFQAMHATLAEQAPLLAGIFFANGEMLVWSAMLALMALPYWAEWRLQK</sequence>
<comment type="subcellular location">
    <subcellularLocation>
        <location evidence="1">Cell membrane</location>
    </subcellularLocation>
</comment>
<evidence type="ECO:0000256" key="12">
    <source>
        <dbReference type="SAM" id="Phobius"/>
    </source>
</evidence>
<accession>A0A7C9UTY9</accession>
<feature type="transmembrane region" description="Helical" evidence="12">
    <location>
        <begin position="403"/>
        <end position="424"/>
    </location>
</feature>
<evidence type="ECO:0000313" key="13">
    <source>
        <dbReference type="EMBL" id="NFV79926.1"/>
    </source>
</evidence>
<evidence type="ECO:0000256" key="5">
    <source>
        <dbReference type="ARBA" id="ARBA00023180"/>
    </source>
</evidence>
<feature type="transmembrane region" description="Helical" evidence="12">
    <location>
        <begin position="344"/>
        <end position="362"/>
    </location>
</feature>
<dbReference type="PANTHER" id="PTHR16631">
    <property type="entry name" value="GLUCAN 1,3-BETA-GLUCOSIDASE"/>
    <property type="match status" value="1"/>
</dbReference>
<keyword evidence="8" id="KW-0624">Polysaccharide degradation</keyword>
<feature type="transmembrane region" description="Helical" evidence="12">
    <location>
        <begin position="436"/>
        <end position="453"/>
    </location>
</feature>
<dbReference type="EMBL" id="JAAIYP010000034">
    <property type="protein sequence ID" value="NFV79926.1"/>
    <property type="molecule type" value="Genomic_DNA"/>
</dbReference>
<feature type="transmembrane region" description="Helical" evidence="12">
    <location>
        <begin position="553"/>
        <end position="576"/>
    </location>
</feature>
<dbReference type="InterPro" id="IPR017853">
    <property type="entry name" value="GH"/>
</dbReference>
<feature type="transmembrane region" description="Helical" evidence="12">
    <location>
        <begin position="313"/>
        <end position="332"/>
    </location>
</feature>
<dbReference type="SUPFAM" id="SSF51445">
    <property type="entry name" value="(Trans)glycosidases"/>
    <property type="match status" value="1"/>
</dbReference>
<keyword evidence="7" id="KW-0961">Cell wall biogenesis/degradation</keyword>
<dbReference type="AlphaFoldDB" id="A0A7C9UTY9"/>